<keyword evidence="2" id="KW-1185">Reference proteome</keyword>
<dbReference type="EMBL" id="SRLO01002761">
    <property type="protein sequence ID" value="TNN32346.1"/>
    <property type="molecule type" value="Genomic_DNA"/>
</dbReference>
<reference evidence="1 2" key="1">
    <citation type="submission" date="2019-03" db="EMBL/GenBank/DDBJ databases">
        <title>First draft genome of Liparis tanakae, snailfish: a comprehensive survey of snailfish specific genes.</title>
        <authorList>
            <person name="Kim W."/>
            <person name="Song I."/>
            <person name="Jeong J.-H."/>
            <person name="Kim D."/>
            <person name="Kim S."/>
            <person name="Ryu S."/>
            <person name="Song J.Y."/>
            <person name="Lee S.K."/>
        </authorList>
    </citation>
    <scope>NUCLEOTIDE SEQUENCE [LARGE SCALE GENOMIC DNA]</scope>
    <source>
        <tissue evidence="1">Muscle</tissue>
    </source>
</reference>
<accession>A0A4Z2ETW5</accession>
<proteinExistence type="predicted"/>
<evidence type="ECO:0000313" key="2">
    <source>
        <dbReference type="Proteomes" id="UP000314294"/>
    </source>
</evidence>
<name>A0A4Z2ETW5_9TELE</name>
<dbReference type="Proteomes" id="UP000314294">
    <property type="component" value="Unassembled WGS sequence"/>
</dbReference>
<organism evidence="1 2">
    <name type="scientific">Liparis tanakae</name>
    <name type="common">Tanaka's snailfish</name>
    <dbReference type="NCBI Taxonomy" id="230148"/>
    <lineage>
        <taxon>Eukaryota</taxon>
        <taxon>Metazoa</taxon>
        <taxon>Chordata</taxon>
        <taxon>Craniata</taxon>
        <taxon>Vertebrata</taxon>
        <taxon>Euteleostomi</taxon>
        <taxon>Actinopterygii</taxon>
        <taxon>Neopterygii</taxon>
        <taxon>Teleostei</taxon>
        <taxon>Neoteleostei</taxon>
        <taxon>Acanthomorphata</taxon>
        <taxon>Eupercaria</taxon>
        <taxon>Perciformes</taxon>
        <taxon>Cottioidei</taxon>
        <taxon>Cottales</taxon>
        <taxon>Liparidae</taxon>
        <taxon>Liparis</taxon>
    </lineage>
</organism>
<protein>
    <submittedName>
        <fullName evidence="1">Uncharacterized protein</fullName>
    </submittedName>
</protein>
<evidence type="ECO:0000313" key="1">
    <source>
        <dbReference type="EMBL" id="TNN32346.1"/>
    </source>
</evidence>
<comment type="caution">
    <text evidence="1">The sequence shown here is derived from an EMBL/GenBank/DDBJ whole genome shotgun (WGS) entry which is preliminary data.</text>
</comment>
<sequence>MICKLLERHVIHWEQQGRSQWSSSHFHNTPLNFLLSSLQMSWAKYNEPSVMGGASLIRPPP</sequence>
<gene>
    <name evidence="1" type="ORF">EYF80_057495</name>
</gene>
<dbReference type="AlphaFoldDB" id="A0A4Z2ETW5"/>